<accession>A0A1I7LGY0</accession>
<dbReference type="InterPro" id="IPR036390">
    <property type="entry name" value="WH_DNA-bd_sf"/>
</dbReference>
<keyword evidence="2" id="KW-0238">DNA-binding</keyword>
<dbReference type="InterPro" id="IPR052509">
    <property type="entry name" value="Metal_resp_DNA-bind_regulator"/>
</dbReference>
<feature type="domain" description="Transcription regulator PadR N-terminal" evidence="1">
    <location>
        <begin position="6"/>
        <end position="78"/>
    </location>
</feature>
<evidence type="ECO:0000313" key="2">
    <source>
        <dbReference type="EMBL" id="SFV08948.1"/>
    </source>
</evidence>
<dbReference type="Gene3D" id="1.10.10.10">
    <property type="entry name" value="Winged helix-like DNA-binding domain superfamily/Winged helix DNA-binding domain"/>
    <property type="match status" value="1"/>
</dbReference>
<evidence type="ECO:0000313" key="3">
    <source>
        <dbReference type="Proteomes" id="UP000183508"/>
    </source>
</evidence>
<dbReference type="PANTHER" id="PTHR33169">
    <property type="entry name" value="PADR-FAMILY TRANSCRIPTIONAL REGULATOR"/>
    <property type="match status" value="1"/>
</dbReference>
<proteinExistence type="predicted"/>
<reference evidence="3" key="1">
    <citation type="submission" date="2016-10" db="EMBL/GenBank/DDBJ databases">
        <authorList>
            <person name="Varghese N."/>
        </authorList>
    </citation>
    <scope>NUCLEOTIDE SEQUENCE [LARGE SCALE GENOMIC DNA]</scope>
    <source>
        <strain evidence="3">DSM 17980</strain>
    </source>
</reference>
<sequence>MYELVILGFLMRSVSHGYRIVKIINDIIGPYAKLSSGRLYPLFEKLARDGQIEATNAQGKGTRQREYIITEKGKQRFHQLMMDTVSNPGEYKKLFQMKMVFWDLIEPNEQLYLLDHYRNYCQTHIFHLDHEIEDLQNRHRDIGDYVESSISVMTHIKAEWELELEWVEKMKQGTEGAN</sequence>
<dbReference type="Pfam" id="PF03551">
    <property type="entry name" value="PadR"/>
    <property type="match status" value="1"/>
</dbReference>
<dbReference type="AlphaFoldDB" id="A0A1I7LGY0"/>
<dbReference type="EMBL" id="FPBV01000049">
    <property type="protein sequence ID" value="SFV08948.1"/>
    <property type="molecule type" value="Genomic_DNA"/>
</dbReference>
<keyword evidence="3" id="KW-1185">Reference proteome</keyword>
<dbReference type="GO" id="GO:0003677">
    <property type="term" value="F:DNA binding"/>
    <property type="evidence" value="ECO:0007669"/>
    <property type="project" value="UniProtKB-KW"/>
</dbReference>
<gene>
    <name evidence="2" type="ORF">SAMN05421543_1497</name>
</gene>
<dbReference type="PANTHER" id="PTHR33169:SF26">
    <property type="entry name" value="CONSERVED PROTEIN"/>
    <property type="match status" value="1"/>
</dbReference>
<dbReference type="STRING" id="392015.SAMN05421543_1497"/>
<organism evidence="2 3">
    <name type="scientific">Alicyclobacillus macrosporangiidus</name>
    <dbReference type="NCBI Taxonomy" id="392015"/>
    <lineage>
        <taxon>Bacteria</taxon>
        <taxon>Bacillati</taxon>
        <taxon>Bacillota</taxon>
        <taxon>Bacilli</taxon>
        <taxon>Bacillales</taxon>
        <taxon>Alicyclobacillaceae</taxon>
        <taxon>Alicyclobacillus</taxon>
    </lineage>
</organism>
<protein>
    <submittedName>
        <fullName evidence="2">DNA-binding transcriptional regulator, PadR family</fullName>
    </submittedName>
</protein>
<dbReference type="RefSeq" id="WP_067922328.1">
    <property type="nucleotide sequence ID" value="NZ_FPBV01000049.1"/>
</dbReference>
<dbReference type="Proteomes" id="UP000183508">
    <property type="component" value="Unassembled WGS sequence"/>
</dbReference>
<dbReference type="SUPFAM" id="SSF46785">
    <property type="entry name" value="Winged helix' DNA-binding domain"/>
    <property type="match status" value="1"/>
</dbReference>
<evidence type="ECO:0000259" key="1">
    <source>
        <dbReference type="Pfam" id="PF03551"/>
    </source>
</evidence>
<name>A0A1I7LGY0_9BACL</name>
<dbReference type="InterPro" id="IPR036388">
    <property type="entry name" value="WH-like_DNA-bd_sf"/>
</dbReference>
<dbReference type="InterPro" id="IPR005149">
    <property type="entry name" value="Tscrpt_reg_PadR_N"/>
</dbReference>
<dbReference type="OrthoDB" id="2374094at2"/>